<dbReference type="InterPro" id="IPR022764">
    <property type="entry name" value="Peptidase_S54_rhomboid_dom"/>
</dbReference>
<evidence type="ECO:0000256" key="3">
    <source>
        <dbReference type="ARBA" id="ARBA00022692"/>
    </source>
</evidence>
<keyword evidence="6 7" id="KW-0472">Membrane</keyword>
<gene>
    <name evidence="9" type="ORF">D5H75_17430</name>
</gene>
<dbReference type="Proteomes" id="UP000265768">
    <property type="component" value="Unassembled WGS sequence"/>
</dbReference>
<evidence type="ECO:0000313" key="9">
    <source>
        <dbReference type="EMBL" id="RJL32183.1"/>
    </source>
</evidence>
<evidence type="ECO:0000256" key="2">
    <source>
        <dbReference type="ARBA" id="ARBA00009045"/>
    </source>
</evidence>
<evidence type="ECO:0000256" key="4">
    <source>
        <dbReference type="ARBA" id="ARBA00022801"/>
    </source>
</evidence>
<dbReference type="PANTHER" id="PTHR43731">
    <property type="entry name" value="RHOMBOID PROTEASE"/>
    <property type="match status" value="1"/>
</dbReference>
<evidence type="ECO:0000259" key="8">
    <source>
        <dbReference type="Pfam" id="PF01694"/>
    </source>
</evidence>
<dbReference type="Gene3D" id="3.30.160.60">
    <property type="entry name" value="Classic Zinc Finger"/>
    <property type="match status" value="1"/>
</dbReference>
<name>A0A3A4B254_9ACTN</name>
<keyword evidence="4" id="KW-0378">Hydrolase</keyword>
<evidence type="ECO:0000256" key="5">
    <source>
        <dbReference type="ARBA" id="ARBA00022989"/>
    </source>
</evidence>
<sequence length="294" mass="31633">MTDQPPAAGPQPRDAVPTCYRHPGRETYVRCQRCERPICPDCMREAAVGHQCVECVAEGNRGVRQARTVFGGRVTRSAGVTWALIAANVLAFMAQYAVPGFTERFLMSTIHVNVLGEWWRLLTSAFLHSQTAIYHIVGNMLALYLFGPELERRLGHLRFAGLYLLSAIGGGVAVYLFGAAALGASGAVWGLLGAVIVFGRKLGFDARYALVLLAINVVITFVVPGISWQGHLGGLAVGVAVAAIFAYAPAKNRQAIQLAGVLAVLVVLMLVVLAAPPFDETVRWQLERLGRPIG</sequence>
<comment type="subcellular location">
    <subcellularLocation>
        <location evidence="1">Membrane</location>
        <topology evidence="1">Multi-pass membrane protein</topology>
    </subcellularLocation>
</comment>
<keyword evidence="9" id="KW-0645">Protease</keyword>
<accession>A0A3A4B254</accession>
<feature type="transmembrane region" description="Helical" evidence="7">
    <location>
        <begin position="255"/>
        <end position="275"/>
    </location>
</feature>
<feature type="transmembrane region" description="Helical" evidence="7">
    <location>
        <begin position="80"/>
        <end position="98"/>
    </location>
</feature>
<evidence type="ECO:0000256" key="1">
    <source>
        <dbReference type="ARBA" id="ARBA00004141"/>
    </source>
</evidence>
<feature type="domain" description="Peptidase S54 rhomboid" evidence="8">
    <location>
        <begin position="116"/>
        <end position="246"/>
    </location>
</feature>
<evidence type="ECO:0000313" key="10">
    <source>
        <dbReference type="Proteomes" id="UP000265768"/>
    </source>
</evidence>
<dbReference type="EMBL" id="QZEY01000005">
    <property type="protein sequence ID" value="RJL32183.1"/>
    <property type="molecule type" value="Genomic_DNA"/>
</dbReference>
<dbReference type="PANTHER" id="PTHR43731:SF14">
    <property type="entry name" value="PRESENILIN-ASSOCIATED RHOMBOID-LIKE PROTEIN, MITOCHONDRIAL"/>
    <property type="match status" value="1"/>
</dbReference>
<keyword evidence="3 7" id="KW-0812">Transmembrane</keyword>
<dbReference type="Gene3D" id="1.20.1540.10">
    <property type="entry name" value="Rhomboid-like"/>
    <property type="match status" value="1"/>
</dbReference>
<comment type="caution">
    <text evidence="9">The sequence shown here is derived from an EMBL/GenBank/DDBJ whole genome shotgun (WGS) entry which is preliminary data.</text>
</comment>
<feature type="transmembrane region" description="Helical" evidence="7">
    <location>
        <begin position="182"/>
        <end position="199"/>
    </location>
</feature>
<dbReference type="OrthoDB" id="9807874at2"/>
<proteinExistence type="inferred from homology"/>
<dbReference type="InterPro" id="IPR035952">
    <property type="entry name" value="Rhomboid-like_sf"/>
</dbReference>
<dbReference type="GO" id="GO:0006508">
    <property type="term" value="P:proteolysis"/>
    <property type="evidence" value="ECO:0007669"/>
    <property type="project" value="UniProtKB-KW"/>
</dbReference>
<keyword evidence="5 7" id="KW-1133">Transmembrane helix</keyword>
<comment type="similarity">
    <text evidence="2">Belongs to the peptidase S54 family.</text>
</comment>
<dbReference type="AlphaFoldDB" id="A0A3A4B254"/>
<dbReference type="RefSeq" id="WP_119927501.1">
    <property type="nucleotide sequence ID" value="NZ_QZEY01000005.1"/>
</dbReference>
<feature type="transmembrane region" description="Helical" evidence="7">
    <location>
        <begin position="118"/>
        <end position="145"/>
    </location>
</feature>
<dbReference type="Pfam" id="PF01694">
    <property type="entry name" value="Rhomboid"/>
    <property type="match status" value="1"/>
</dbReference>
<evidence type="ECO:0000256" key="6">
    <source>
        <dbReference type="ARBA" id="ARBA00023136"/>
    </source>
</evidence>
<dbReference type="SUPFAM" id="SSF57845">
    <property type="entry name" value="B-box zinc-binding domain"/>
    <property type="match status" value="1"/>
</dbReference>
<keyword evidence="10" id="KW-1185">Reference proteome</keyword>
<organism evidence="9 10">
    <name type="scientific">Bailinhaonella thermotolerans</name>
    <dbReference type="NCBI Taxonomy" id="1070861"/>
    <lineage>
        <taxon>Bacteria</taxon>
        <taxon>Bacillati</taxon>
        <taxon>Actinomycetota</taxon>
        <taxon>Actinomycetes</taxon>
        <taxon>Streptosporangiales</taxon>
        <taxon>Streptosporangiaceae</taxon>
        <taxon>Bailinhaonella</taxon>
    </lineage>
</organism>
<feature type="transmembrane region" description="Helical" evidence="7">
    <location>
        <begin position="206"/>
        <end position="226"/>
    </location>
</feature>
<reference evidence="9 10" key="1">
    <citation type="submission" date="2018-09" db="EMBL/GenBank/DDBJ databases">
        <title>YIM 75507 draft genome.</title>
        <authorList>
            <person name="Tang S."/>
            <person name="Feng Y."/>
        </authorList>
    </citation>
    <scope>NUCLEOTIDE SEQUENCE [LARGE SCALE GENOMIC DNA]</scope>
    <source>
        <strain evidence="9 10">YIM 75507</strain>
    </source>
</reference>
<dbReference type="SUPFAM" id="SSF144091">
    <property type="entry name" value="Rhomboid-like"/>
    <property type="match status" value="1"/>
</dbReference>
<dbReference type="GO" id="GO:0004252">
    <property type="term" value="F:serine-type endopeptidase activity"/>
    <property type="evidence" value="ECO:0007669"/>
    <property type="project" value="InterPro"/>
</dbReference>
<evidence type="ECO:0000256" key="7">
    <source>
        <dbReference type="SAM" id="Phobius"/>
    </source>
</evidence>
<dbReference type="GO" id="GO:0016020">
    <property type="term" value="C:membrane"/>
    <property type="evidence" value="ECO:0007669"/>
    <property type="project" value="UniProtKB-SubCell"/>
</dbReference>
<dbReference type="InterPro" id="IPR050925">
    <property type="entry name" value="Rhomboid_protease_S54"/>
</dbReference>
<feature type="transmembrane region" description="Helical" evidence="7">
    <location>
        <begin position="232"/>
        <end position="248"/>
    </location>
</feature>
<feature type="transmembrane region" description="Helical" evidence="7">
    <location>
        <begin position="157"/>
        <end position="176"/>
    </location>
</feature>
<protein>
    <submittedName>
        <fullName evidence="9">Rhomboid family intramembrane serine protease</fullName>
    </submittedName>
</protein>